<comment type="catalytic activity">
    <reaction evidence="5">
        <text>O-phospho-L-tyrosyl-[protein] + H2O = L-tyrosyl-[protein] + phosphate</text>
        <dbReference type="Rhea" id="RHEA:10684"/>
        <dbReference type="Rhea" id="RHEA-COMP:10136"/>
        <dbReference type="Rhea" id="RHEA-COMP:20101"/>
        <dbReference type="ChEBI" id="CHEBI:15377"/>
        <dbReference type="ChEBI" id="CHEBI:43474"/>
        <dbReference type="ChEBI" id="CHEBI:46858"/>
        <dbReference type="ChEBI" id="CHEBI:61978"/>
        <dbReference type="EC" id="3.1.3.48"/>
    </reaction>
</comment>
<dbReference type="RefSeq" id="WP_109733742.1">
    <property type="nucleotide sequence ID" value="NZ_BAAACK010000008.1"/>
</dbReference>
<dbReference type="EC" id="3.1.3.48" evidence="2"/>
<comment type="caution">
    <text evidence="6">The sequence shown here is derived from an EMBL/GenBank/DDBJ whole genome shotgun (WGS) entry which is preliminary data.</text>
</comment>
<comment type="similarity">
    <text evidence="1">Belongs to the metallo-dependent hydrolases superfamily. CpsB/CapC family.</text>
</comment>
<dbReference type="EMBL" id="QGDL01000021">
    <property type="protein sequence ID" value="PWJ20721.1"/>
    <property type="molecule type" value="Genomic_DNA"/>
</dbReference>
<evidence type="ECO:0000256" key="4">
    <source>
        <dbReference type="ARBA" id="ARBA00022912"/>
    </source>
</evidence>
<dbReference type="PIRSF" id="PIRSF016557">
    <property type="entry name" value="Caps_synth_CpsB"/>
    <property type="match status" value="1"/>
</dbReference>
<evidence type="ECO:0000313" key="7">
    <source>
        <dbReference type="Proteomes" id="UP000245845"/>
    </source>
</evidence>
<dbReference type="AlphaFoldDB" id="A0A2Y9BLS4"/>
<dbReference type="Gene3D" id="3.20.20.140">
    <property type="entry name" value="Metal-dependent hydrolases"/>
    <property type="match status" value="1"/>
</dbReference>
<proteinExistence type="inferred from homology"/>
<evidence type="ECO:0000256" key="3">
    <source>
        <dbReference type="ARBA" id="ARBA00022801"/>
    </source>
</evidence>
<evidence type="ECO:0000256" key="5">
    <source>
        <dbReference type="ARBA" id="ARBA00051722"/>
    </source>
</evidence>
<sequence>MERYIDMHCHILPGVDDGAANMEETERMLRIAYEEGVRCMIATPHYHPRRGHEQPEILRKKLTLVRKAAQRIDDKFRIYLGTEIYFGQDIPEKLRQGEVLSMNRRNQVLVEFSPADNFSYIKQGLQHIQLAGYEVILAHAERYLCLVDKFELTEHIWNMGVNIQVNSGSITGDSGRRAKQFVKELLEHEMVFAVGSDAHNSGSRAPHMEKAAAYVKKKYGTEYMKKIFYTNAAAMLKKIETEPGHEMSH</sequence>
<dbReference type="InterPro" id="IPR016195">
    <property type="entry name" value="Pol/histidinol_Pase-like"/>
</dbReference>
<accession>A0A2Y9BLS4</accession>
<evidence type="ECO:0000256" key="2">
    <source>
        <dbReference type="ARBA" id="ARBA00013064"/>
    </source>
</evidence>
<dbReference type="Pfam" id="PF19567">
    <property type="entry name" value="CpsB_CapC"/>
    <property type="match status" value="1"/>
</dbReference>
<dbReference type="PANTHER" id="PTHR39181">
    <property type="entry name" value="TYROSINE-PROTEIN PHOSPHATASE YWQE"/>
    <property type="match status" value="1"/>
</dbReference>
<organism evidence="6 7">
    <name type="scientific">Faecalicatena orotica</name>
    <dbReference type="NCBI Taxonomy" id="1544"/>
    <lineage>
        <taxon>Bacteria</taxon>
        <taxon>Bacillati</taxon>
        <taxon>Bacillota</taxon>
        <taxon>Clostridia</taxon>
        <taxon>Lachnospirales</taxon>
        <taxon>Lachnospiraceae</taxon>
        <taxon>Faecalicatena</taxon>
    </lineage>
</organism>
<dbReference type="GO" id="GO:0030145">
    <property type="term" value="F:manganese ion binding"/>
    <property type="evidence" value="ECO:0007669"/>
    <property type="project" value="InterPro"/>
</dbReference>
<dbReference type="OrthoDB" id="9788539at2"/>
<dbReference type="Proteomes" id="UP000245845">
    <property type="component" value="Unassembled WGS sequence"/>
</dbReference>
<keyword evidence="7" id="KW-1185">Reference proteome</keyword>
<reference evidence="6 7" key="1">
    <citation type="submission" date="2018-05" db="EMBL/GenBank/DDBJ databases">
        <title>The Hungate 1000. A catalogue of reference genomes from the rumen microbiome.</title>
        <authorList>
            <person name="Kelly W."/>
        </authorList>
    </citation>
    <scope>NUCLEOTIDE SEQUENCE [LARGE SCALE GENOMIC DNA]</scope>
    <source>
        <strain evidence="6 7">NLAE-zl-C242</strain>
    </source>
</reference>
<dbReference type="PANTHER" id="PTHR39181:SF1">
    <property type="entry name" value="TYROSINE-PROTEIN PHOSPHATASE YWQE"/>
    <property type="match status" value="1"/>
</dbReference>
<keyword evidence="3" id="KW-0378">Hydrolase</keyword>
<dbReference type="GO" id="GO:0004725">
    <property type="term" value="F:protein tyrosine phosphatase activity"/>
    <property type="evidence" value="ECO:0007669"/>
    <property type="project" value="UniProtKB-EC"/>
</dbReference>
<dbReference type="SUPFAM" id="SSF89550">
    <property type="entry name" value="PHP domain-like"/>
    <property type="match status" value="1"/>
</dbReference>
<keyword evidence="4" id="KW-0904">Protein phosphatase</keyword>
<evidence type="ECO:0000313" key="6">
    <source>
        <dbReference type="EMBL" id="PWJ20721.1"/>
    </source>
</evidence>
<protein>
    <recommendedName>
        <fullName evidence="2">protein-tyrosine-phosphatase</fullName>
        <ecNumber evidence="2">3.1.3.48</ecNumber>
    </recommendedName>
</protein>
<evidence type="ECO:0000256" key="1">
    <source>
        <dbReference type="ARBA" id="ARBA00005750"/>
    </source>
</evidence>
<name>A0A2Y9BLS4_9FIRM</name>
<dbReference type="InterPro" id="IPR016667">
    <property type="entry name" value="Caps_polysacc_synth_CpsB/CapC"/>
</dbReference>
<gene>
    <name evidence="6" type="ORF">A8806_12137</name>
</gene>